<dbReference type="CDD" id="cd00303">
    <property type="entry name" value="retropepsin_like"/>
    <property type="match status" value="1"/>
</dbReference>
<dbReference type="InterPro" id="IPR021109">
    <property type="entry name" value="Peptidase_aspartic_dom_sf"/>
</dbReference>
<evidence type="ECO:0000256" key="5">
    <source>
        <dbReference type="SAM" id="Coils"/>
    </source>
</evidence>
<organism evidence="8 9">
    <name type="scientific">Tanacetum coccineum</name>
    <dbReference type="NCBI Taxonomy" id="301880"/>
    <lineage>
        <taxon>Eukaryota</taxon>
        <taxon>Viridiplantae</taxon>
        <taxon>Streptophyta</taxon>
        <taxon>Embryophyta</taxon>
        <taxon>Tracheophyta</taxon>
        <taxon>Spermatophyta</taxon>
        <taxon>Magnoliopsida</taxon>
        <taxon>eudicotyledons</taxon>
        <taxon>Gunneridae</taxon>
        <taxon>Pentapetalae</taxon>
        <taxon>asterids</taxon>
        <taxon>campanulids</taxon>
        <taxon>Asterales</taxon>
        <taxon>Asteraceae</taxon>
        <taxon>Asteroideae</taxon>
        <taxon>Anthemideae</taxon>
        <taxon>Anthemidinae</taxon>
        <taxon>Tanacetum</taxon>
    </lineage>
</organism>
<evidence type="ECO:0000259" key="7">
    <source>
        <dbReference type="PROSITE" id="PS50158"/>
    </source>
</evidence>
<feature type="compositionally biased region" description="Polar residues" evidence="6">
    <location>
        <begin position="1"/>
        <end position="13"/>
    </location>
</feature>
<keyword evidence="2" id="KW-0378">Hydrolase</keyword>
<dbReference type="PROSITE" id="PS50158">
    <property type="entry name" value="ZF_CCHC"/>
    <property type="match status" value="1"/>
</dbReference>
<feature type="coiled-coil region" evidence="5">
    <location>
        <begin position="210"/>
        <end position="244"/>
    </location>
</feature>
<dbReference type="EMBL" id="BQNB010009607">
    <property type="protein sequence ID" value="GJS65843.1"/>
    <property type="molecule type" value="Genomic_DNA"/>
</dbReference>
<dbReference type="Pfam" id="PF03732">
    <property type="entry name" value="Retrotrans_gag"/>
    <property type="match status" value="1"/>
</dbReference>
<sequence>MSADSAITYTSVHSEARSWSIPSEDPYEEAARQLLEQAPRSSEYVPNPMELEDHVPVYIPEPEHPEDLVPAEDEAPIEAYITDVASAPPPPPSFLPSLIRPPRTRAAMAQMRAAAPSTYHLLLPSRTPPLLPIPLHASSTSRRADIPKADTPPRKRLLLTAPRPGYEVGESSAAAAARQPGPTMAQVVNLRVSYQVDVPSKESLEFYLRHHDAQKDRAVMRAEIEVLRRERLAYEQESMETRQALARSEAYSRALEARITVLEAQARRHEWQHQDADDRTTRHVMRIQDLEAGARDDTLEDTASRRYRSFVLISYPALIDRGVAAAMAEAKASKVRNGYESNGSGPRPAQAVRECSYSEFLKCKHLDFKSTEGVVGLTRWFEKMESVFSISNCTASCQVKFATCTLQDDALTWLNAHVKTTTPEAAHDMPWATLKKMMTDKYCSRGEIKKIETEMWNLKVKGTNVVAYNRRFQQLALMCARIFPEEVDKTEKYIGGLPDMILGSVKALKQKTMQEAIEFTTELMDEKTHAYDERQAEKKRKYDDLSKNNQNQQQQNKRQNTGQAYTAGNSDRKPCAGSKPLCSKCDYNHEGHCPPRCNNCKKVGHLAKDYRSRLANANNNKRNNNNNQKGNGCYECGAQGHFKINCPKLKNNDCGNQAGNDRAPAKVYVVGNAGANPDNIVAGTFLLNNCYAYILFYTGADRSFVSTAFSSQIDITPSTLDHYYDVELADGRIIGLNTILSGCTLNFLNHPFNINLMPVELGSFDAIIGMDWLAKYQAVIVCAEKIVRIPWGNETLIIHGDGSNQGNVTRLNIISCTKTQKYMQKGFPIFLAHVTAKEDLPGLPPTRQVEFQIDLVPGAAPVARAPYRLAPSEMKELSEQLKELSDKGFIRPSSSSWGALVLFVKKKDRSFWMCIDYQELNKLTVKNRYPLPRIDDLFNQLQGSSVYSKIDLRSCYHQLRVREEDIPKTTFRTRYGHYKFQVVPFGLTNAPTVFRDLMNRLLKKEELYAKFSKCEFWIPKVQFLGHVIDSKGIHVDPAKIKSVKDWASPKSPTEESLTLCLVEAAFQLLKQKLCSAPILALPEGSEDFIAYCDASKKGLGAVLMQREKALSVRNQVYSVMFIIELTAILDQKELNMRQRRWLELLSDYDCDIRYHPGKANVVADALSRKEQEPSLVFEALVMTISLDLPKQILNAQTEARKPENIKNEDVGGMLVENAKNPEAIRTERLEPRVDGTLCLNGRSWLPCYGDLQTLIMHESHKSRYSIHPGSDKMYQDMKKLYW</sequence>
<keyword evidence="8" id="KW-0808">Transferase</keyword>
<dbReference type="SMART" id="SM00343">
    <property type="entry name" value="ZnF_C2HC"/>
    <property type="match status" value="2"/>
</dbReference>
<protein>
    <submittedName>
        <fullName evidence="8">Reverse transcriptase domain-containing protein</fullName>
    </submittedName>
</protein>
<keyword evidence="8" id="KW-0548">Nucleotidyltransferase</keyword>
<dbReference type="Gene3D" id="2.40.70.10">
    <property type="entry name" value="Acid Proteases"/>
    <property type="match status" value="1"/>
</dbReference>
<dbReference type="Gene3D" id="3.30.70.270">
    <property type="match status" value="2"/>
</dbReference>
<feature type="region of interest" description="Disordered" evidence="6">
    <location>
        <begin position="531"/>
        <end position="575"/>
    </location>
</feature>
<dbReference type="Pfam" id="PF17919">
    <property type="entry name" value="RT_RNaseH_2"/>
    <property type="match status" value="1"/>
</dbReference>
<dbReference type="PANTHER" id="PTHR15503:SF45">
    <property type="entry name" value="RNA-DIRECTED DNA POLYMERASE HOMOLOG"/>
    <property type="match status" value="1"/>
</dbReference>
<dbReference type="Pfam" id="PF00078">
    <property type="entry name" value="RVT_1"/>
    <property type="match status" value="1"/>
</dbReference>
<dbReference type="Pfam" id="PF08284">
    <property type="entry name" value="RVP_2"/>
    <property type="match status" value="1"/>
</dbReference>
<accession>A0ABQ4XLL5</accession>
<dbReference type="InterPro" id="IPR036875">
    <property type="entry name" value="Znf_CCHC_sf"/>
</dbReference>
<keyword evidence="9" id="KW-1185">Reference proteome</keyword>
<name>A0ABQ4XLL5_9ASTR</name>
<comment type="caution">
    <text evidence="8">The sequence shown here is derived from an EMBL/GenBank/DDBJ whole genome shotgun (WGS) entry which is preliminary data.</text>
</comment>
<dbReference type="InterPro" id="IPR041577">
    <property type="entry name" value="RT_RNaseH_2"/>
</dbReference>
<evidence type="ECO:0000256" key="3">
    <source>
        <dbReference type="ARBA" id="ARBA00023125"/>
    </source>
</evidence>
<evidence type="ECO:0000256" key="6">
    <source>
        <dbReference type="SAM" id="MobiDB-lite"/>
    </source>
</evidence>
<dbReference type="SUPFAM" id="SSF56672">
    <property type="entry name" value="DNA/RNA polymerases"/>
    <property type="match status" value="1"/>
</dbReference>
<feature type="compositionally biased region" description="Basic and acidic residues" evidence="6">
    <location>
        <begin position="531"/>
        <end position="546"/>
    </location>
</feature>
<dbReference type="SUPFAM" id="SSF57756">
    <property type="entry name" value="Retrovirus zinc finger-like domains"/>
    <property type="match status" value="1"/>
</dbReference>
<proteinExistence type="predicted"/>
<feature type="domain" description="CCHC-type" evidence="7">
    <location>
        <begin position="633"/>
        <end position="648"/>
    </location>
</feature>
<keyword evidence="4" id="KW-0863">Zinc-finger</keyword>
<dbReference type="Gene3D" id="4.10.60.10">
    <property type="entry name" value="Zinc finger, CCHC-type"/>
    <property type="match status" value="1"/>
</dbReference>
<dbReference type="SUPFAM" id="SSF50630">
    <property type="entry name" value="Acid proteases"/>
    <property type="match status" value="1"/>
</dbReference>
<evidence type="ECO:0000256" key="1">
    <source>
        <dbReference type="ARBA" id="ARBA00022670"/>
    </source>
</evidence>
<evidence type="ECO:0000256" key="4">
    <source>
        <dbReference type="PROSITE-ProRule" id="PRU00047"/>
    </source>
</evidence>
<feature type="compositionally biased region" description="Low complexity" evidence="6">
    <location>
        <begin position="547"/>
        <end position="560"/>
    </location>
</feature>
<feature type="region of interest" description="Disordered" evidence="6">
    <location>
        <begin position="1"/>
        <end position="30"/>
    </location>
</feature>
<dbReference type="Gene3D" id="3.10.10.10">
    <property type="entry name" value="HIV Type 1 Reverse Transcriptase, subunit A, domain 1"/>
    <property type="match status" value="1"/>
</dbReference>
<keyword evidence="1" id="KW-0645">Protease</keyword>
<dbReference type="Proteomes" id="UP001151760">
    <property type="component" value="Unassembled WGS sequence"/>
</dbReference>
<dbReference type="CDD" id="cd01647">
    <property type="entry name" value="RT_LTR"/>
    <property type="match status" value="1"/>
</dbReference>
<gene>
    <name evidence="8" type="ORF">Tco_0680407</name>
</gene>
<dbReference type="InterPro" id="IPR043502">
    <property type="entry name" value="DNA/RNA_pol_sf"/>
</dbReference>
<keyword evidence="2" id="KW-0064">Aspartyl protease</keyword>
<keyword evidence="5" id="KW-0175">Coiled coil</keyword>
<dbReference type="InterPro" id="IPR001878">
    <property type="entry name" value="Znf_CCHC"/>
</dbReference>
<reference evidence="8" key="2">
    <citation type="submission" date="2022-01" db="EMBL/GenBank/DDBJ databases">
        <authorList>
            <person name="Yamashiro T."/>
            <person name="Shiraishi A."/>
            <person name="Satake H."/>
            <person name="Nakayama K."/>
        </authorList>
    </citation>
    <scope>NUCLEOTIDE SEQUENCE</scope>
</reference>
<keyword evidence="8" id="KW-0695">RNA-directed DNA polymerase</keyword>
<keyword evidence="4" id="KW-0479">Metal-binding</keyword>
<dbReference type="InterPro" id="IPR005162">
    <property type="entry name" value="Retrotrans_gag_dom"/>
</dbReference>
<dbReference type="InterPro" id="IPR043128">
    <property type="entry name" value="Rev_trsase/Diguanyl_cyclase"/>
</dbReference>
<dbReference type="GO" id="GO:0003964">
    <property type="term" value="F:RNA-directed DNA polymerase activity"/>
    <property type="evidence" value="ECO:0007669"/>
    <property type="project" value="UniProtKB-KW"/>
</dbReference>
<dbReference type="InterPro" id="IPR032567">
    <property type="entry name" value="RTL1-rel"/>
</dbReference>
<evidence type="ECO:0000313" key="8">
    <source>
        <dbReference type="EMBL" id="GJS65843.1"/>
    </source>
</evidence>
<dbReference type="InterPro" id="IPR000477">
    <property type="entry name" value="RT_dom"/>
</dbReference>
<keyword evidence="4" id="KW-0862">Zinc</keyword>
<dbReference type="PANTHER" id="PTHR15503">
    <property type="entry name" value="LDOC1 RELATED"/>
    <property type="match status" value="1"/>
</dbReference>
<evidence type="ECO:0000313" key="9">
    <source>
        <dbReference type="Proteomes" id="UP001151760"/>
    </source>
</evidence>
<evidence type="ECO:0000256" key="2">
    <source>
        <dbReference type="ARBA" id="ARBA00022750"/>
    </source>
</evidence>
<keyword evidence="3" id="KW-0238">DNA-binding</keyword>
<reference evidence="8" key="1">
    <citation type="journal article" date="2022" name="Int. J. Mol. Sci.">
        <title>Draft Genome of Tanacetum Coccineum: Genomic Comparison of Closely Related Tanacetum-Family Plants.</title>
        <authorList>
            <person name="Yamashiro T."/>
            <person name="Shiraishi A."/>
            <person name="Nakayama K."/>
            <person name="Satake H."/>
        </authorList>
    </citation>
    <scope>NUCLEOTIDE SEQUENCE</scope>
</reference>